<evidence type="ECO:0000313" key="2">
    <source>
        <dbReference type="EMBL" id="GIM46370.1"/>
    </source>
</evidence>
<name>A0AAV4LET1_9BACL</name>
<dbReference type="Gene3D" id="3.40.50.10540">
    <property type="entry name" value="Crotonobetainyl-coa:carnitine coa-transferase, domain 1"/>
    <property type="match status" value="1"/>
</dbReference>
<dbReference type="InterPro" id="IPR050483">
    <property type="entry name" value="CoA-transferase_III_domain"/>
</dbReference>
<dbReference type="InterPro" id="IPR003673">
    <property type="entry name" value="CoA-Trfase_fam_III"/>
</dbReference>
<reference evidence="2" key="1">
    <citation type="journal article" date="2023" name="Int. J. Syst. Evol. Microbiol.">
        <title>Collibacillus ludicampi gen. nov., sp. nov., a new soil bacterium of the family Alicyclobacillaceae.</title>
        <authorList>
            <person name="Jojima T."/>
            <person name="Ioku Y."/>
            <person name="Fukuta Y."/>
            <person name="Shirasaka N."/>
            <person name="Matsumura Y."/>
            <person name="Mori M."/>
        </authorList>
    </citation>
    <scope>NUCLEOTIDE SEQUENCE</scope>
    <source>
        <strain evidence="2">TP075</strain>
    </source>
</reference>
<sequence>MGRPLEGVRIIELGSFIAGPFATRLLADFGAEVIKVESLGGDQLRQWGIGPEGMDSYWSMIQQRNKKSIAVNLRDHEGQKIVRELIRTADAVVENFKPGTLEKWNLSHDQLKQINPRLIITGVSGFGQTGPYRDRPGFGNIAESMGGWRYVTGFPDRPPVRVGLSLGDSVAALYAVIGTLLALYHRDARKSGEGQVVDVALYEAVFSMLEGILPEYVHAGRVRERNGNQPAALAPSNVYPTSDGKWVAIGANSDSLFKRLMTTIGREDLANDPRLQDNPGRVRVADMLDEIIQSWTTCHTLQEIVEILDRAGVPAGPIYSIADIYADPHYKARDMFVTVKDERIGDLVMPGIVPKMSNTPGSIKHAGPPCGLDTRSVLKELGYDDEHIENLQKQGVIGVAD</sequence>
<keyword evidence="3" id="KW-1185">Reference proteome</keyword>
<dbReference type="InterPro" id="IPR023606">
    <property type="entry name" value="CoA-Trfase_III_dom_1_sf"/>
</dbReference>
<evidence type="ECO:0000313" key="3">
    <source>
        <dbReference type="Proteomes" id="UP001057291"/>
    </source>
</evidence>
<dbReference type="AlphaFoldDB" id="A0AAV4LET1"/>
<accession>A0AAV4LET1</accession>
<dbReference type="Proteomes" id="UP001057291">
    <property type="component" value="Unassembled WGS sequence"/>
</dbReference>
<dbReference type="Pfam" id="PF02515">
    <property type="entry name" value="CoA_transf_3"/>
    <property type="match status" value="1"/>
</dbReference>
<dbReference type="RefSeq" id="WP_282199481.1">
    <property type="nucleotide sequence ID" value="NZ_BOQE01000001.1"/>
</dbReference>
<gene>
    <name evidence="2" type="ORF">DNHGIG_19190</name>
</gene>
<dbReference type="EMBL" id="BOQE01000001">
    <property type="protein sequence ID" value="GIM46370.1"/>
    <property type="molecule type" value="Genomic_DNA"/>
</dbReference>
<keyword evidence="1 2" id="KW-0808">Transferase</keyword>
<organism evidence="2 3">
    <name type="scientific">Collibacillus ludicampi</name>
    <dbReference type="NCBI Taxonomy" id="2771369"/>
    <lineage>
        <taxon>Bacteria</taxon>
        <taxon>Bacillati</taxon>
        <taxon>Bacillota</taxon>
        <taxon>Bacilli</taxon>
        <taxon>Bacillales</taxon>
        <taxon>Alicyclobacillaceae</taxon>
        <taxon>Collibacillus</taxon>
    </lineage>
</organism>
<dbReference type="PANTHER" id="PTHR48207">
    <property type="entry name" value="SUCCINATE--HYDROXYMETHYLGLUTARATE COA-TRANSFERASE"/>
    <property type="match status" value="1"/>
</dbReference>
<dbReference type="GO" id="GO:0008410">
    <property type="term" value="F:CoA-transferase activity"/>
    <property type="evidence" value="ECO:0007669"/>
    <property type="project" value="TreeGrafter"/>
</dbReference>
<protein>
    <submittedName>
        <fullName evidence="2">CoA transferase</fullName>
    </submittedName>
</protein>
<dbReference type="InterPro" id="IPR044855">
    <property type="entry name" value="CoA-Trfase_III_dom3_sf"/>
</dbReference>
<dbReference type="PANTHER" id="PTHR48207:SF3">
    <property type="entry name" value="SUCCINATE--HYDROXYMETHYLGLUTARATE COA-TRANSFERASE"/>
    <property type="match status" value="1"/>
</dbReference>
<proteinExistence type="predicted"/>
<comment type="caution">
    <text evidence="2">The sequence shown here is derived from an EMBL/GenBank/DDBJ whole genome shotgun (WGS) entry which is preliminary data.</text>
</comment>
<dbReference type="Gene3D" id="3.30.1540.10">
    <property type="entry name" value="formyl-coa transferase, domain 3"/>
    <property type="match status" value="1"/>
</dbReference>
<dbReference type="SUPFAM" id="SSF89796">
    <property type="entry name" value="CoA-transferase family III (CaiB/BaiF)"/>
    <property type="match status" value="1"/>
</dbReference>
<evidence type="ECO:0000256" key="1">
    <source>
        <dbReference type="ARBA" id="ARBA00022679"/>
    </source>
</evidence>